<keyword evidence="1" id="KW-0067">ATP-binding</keyword>
<comment type="caution">
    <text evidence="1">The sequence shown here is derived from an EMBL/GenBank/DDBJ whole genome shotgun (WGS) entry which is preliminary data.</text>
</comment>
<proteinExistence type="predicted"/>
<dbReference type="InterPro" id="IPR008571">
    <property type="entry name" value="HerA-like"/>
</dbReference>
<dbReference type="AlphaFoldDB" id="A0A9D2IYQ9"/>
<reference evidence="1" key="1">
    <citation type="journal article" date="2021" name="PeerJ">
        <title>Extensive microbial diversity within the chicken gut microbiome revealed by metagenomics and culture.</title>
        <authorList>
            <person name="Gilroy R."/>
            <person name="Ravi A."/>
            <person name="Getino M."/>
            <person name="Pursley I."/>
            <person name="Horton D.L."/>
            <person name="Alikhan N.F."/>
            <person name="Baker D."/>
            <person name="Gharbi K."/>
            <person name="Hall N."/>
            <person name="Watson M."/>
            <person name="Adriaenssens E.M."/>
            <person name="Foster-Nyarko E."/>
            <person name="Jarju S."/>
            <person name="Secka A."/>
            <person name="Antonio M."/>
            <person name="Oren A."/>
            <person name="Chaudhuri R.R."/>
            <person name="La Ragione R."/>
            <person name="Hildebrand F."/>
            <person name="Pallen M.J."/>
        </authorList>
    </citation>
    <scope>NUCLEOTIDE SEQUENCE</scope>
    <source>
        <strain evidence="1">ChiGjej4B4-18154</strain>
    </source>
</reference>
<reference evidence="1" key="2">
    <citation type="submission" date="2021-04" db="EMBL/GenBank/DDBJ databases">
        <authorList>
            <person name="Gilroy R."/>
        </authorList>
    </citation>
    <scope>NUCLEOTIDE SEQUENCE</scope>
    <source>
        <strain evidence="1">ChiGjej4B4-18154</strain>
    </source>
</reference>
<dbReference type="PANTHER" id="PTHR42957:SF1">
    <property type="entry name" value="HELICASE MJ1565-RELATED"/>
    <property type="match status" value="1"/>
</dbReference>
<sequence>GDHWGNTSDDYEQQFVSVILDSVFFPNNYKNEDEYLIFEYALRYKYLDSLCSQYINEEHVGPLISRFENRVKRVKRLFKICDNPPADWLAIYSLVDVNVEFKKIVPLIICKYFYERQRLNFNGSSLHIIIDEAHNVLSTTSERESQTWKDYRLETFEEIIKEGRKFGTFLTISSQRPSDISETIISQLHNYFIHRLVNNEDIRAIGKAVAFIDNTSYEMISVLPQGACIFTGVASNFPVLVQVDLLPKQQQPQSSTINLTELWKEP</sequence>
<evidence type="ECO:0000313" key="1">
    <source>
        <dbReference type="EMBL" id="HIZ30203.1"/>
    </source>
</evidence>
<dbReference type="InterPro" id="IPR027417">
    <property type="entry name" value="P-loop_NTPase"/>
</dbReference>
<feature type="non-terminal residue" evidence="1">
    <location>
        <position position="1"/>
    </location>
</feature>
<name>A0A9D2IYQ9_9FIRM</name>
<dbReference type="Proteomes" id="UP000824035">
    <property type="component" value="Unassembled WGS sequence"/>
</dbReference>
<gene>
    <name evidence="1" type="ORF">H9813_03070</name>
</gene>
<organism evidence="1 2">
    <name type="scientific">Candidatus Allofournierella merdipullorum</name>
    <dbReference type="NCBI Taxonomy" id="2838595"/>
    <lineage>
        <taxon>Bacteria</taxon>
        <taxon>Bacillati</taxon>
        <taxon>Bacillota</taxon>
        <taxon>Clostridia</taxon>
        <taxon>Eubacteriales</taxon>
        <taxon>Oscillospiraceae</taxon>
        <taxon>Allofournierella</taxon>
    </lineage>
</organism>
<dbReference type="Gene3D" id="3.40.50.300">
    <property type="entry name" value="P-loop containing nucleotide triphosphate hydrolases"/>
    <property type="match status" value="1"/>
</dbReference>
<evidence type="ECO:0000313" key="2">
    <source>
        <dbReference type="Proteomes" id="UP000824035"/>
    </source>
</evidence>
<dbReference type="PANTHER" id="PTHR42957">
    <property type="entry name" value="HELICASE MJ1565-RELATED"/>
    <property type="match status" value="1"/>
</dbReference>
<dbReference type="EMBL" id="DXBV01000028">
    <property type="protein sequence ID" value="HIZ30203.1"/>
    <property type="molecule type" value="Genomic_DNA"/>
</dbReference>
<keyword evidence="1" id="KW-0547">Nucleotide-binding</keyword>
<protein>
    <submittedName>
        <fullName evidence="1">ATP-binding protein</fullName>
    </submittedName>
</protein>
<accession>A0A9D2IYQ9</accession>
<dbReference type="GO" id="GO:0005524">
    <property type="term" value="F:ATP binding"/>
    <property type="evidence" value="ECO:0007669"/>
    <property type="project" value="UniProtKB-KW"/>
</dbReference>
<dbReference type="SUPFAM" id="SSF52540">
    <property type="entry name" value="P-loop containing nucleoside triphosphate hydrolases"/>
    <property type="match status" value="1"/>
</dbReference>